<keyword evidence="5" id="KW-0808">Transferase</keyword>
<dbReference type="SUPFAM" id="SSF53383">
    <property type="entry name" value="PLP-dependent transferases"/>
    <property type="match status" value="1"/>
</dbReference>
<gene>
    <name evidence="5" type="ORF">GGD57_004574</name>
</gene>
<dbReference type="Proteomes" id="UP000540909">
    <property type="component" value="Unassembled WGS sequence"/>
</dbReference>
<protein>
    <submittedName>
        <fullName evidence="5">4-aminobutyrate aminotransferase-like enzyme</fullName>
    </submittedName>
</protein>
<accession>A0A7W6W759</accession>
<dbReference type="InterPro" id="IPR015424">
    <property type="entry name" value="PyrdxlP-dep_Trfase"/>
</dbReference>
<organism evidence="5 6">
    <name type="scientific">Rhizobium esperanzae</name>
    <dbReference type="NCBI Taxonomy" id="1967781"/>
    <lineage>
        <taxon>Bacteria</taxon>
        <taxon>Pseudomonadati</taxon>
        <taxon>Pseudomonadota</taxon>
        <taxon>Alphaproteobacteria</taxon>
        <taxon>Hyphomicrobiales</taxon>
        <taxon>Rhizobiaceae</taxon>
        <taxon>Rhizobium/Agrobacterium group</taxon>
        <taxon>Rhizobium</taxon>
    </lineage>
</organism>
<dbReference type="InterPro" id="IPR005814">
    <property type="entry name" value="Aminotrans_3"/>
</dbReference>
<dbReference type="InterPro" id="IPR049704">
    <property type="entry name" value="Aminotrans_3_PPA_site"/>
</dbReference>
<dbReference type="PROSITE" id="PS00600">
    <property type="entry name" value="AA_TRANSFER_CLASS_3"/>
    <property type="match status" value="1"/>
</dbReference>
<proteinExistence type="inferred from homology"/>
<dbReference type="CDD" id="cd00610">
    <property type="entry name" value="OAT_like"/>
    <property type="match status" value="1"/>
</dbReference>
<sequence>MADHAALIARRERLLGRNMSLFYDEPVHLVRGEGVWLWDAEGRRYLDCYNNVPHVGHCHPRVVEAITRQASTLNTHTRYLHEGILDYVERLTATFDKSLDAAILTCTGSEANDVALRMAQAVTGKTGVIATNHTYHGNTAAVSQLSTRMPPVGGFGGHIRHLPAPDSYRPLGGEDGEAFAAAFAAEVEAAIASLQESPHGFSALIIDPFFANEGFPDLPKGFLDRTVAVVRKAGGLVITDEVQPGFGRTGSDMWGHQRAGIVPDIVTLGKPMANGHPVGGVVANADTLNAFRKAFRYFNTFGGNPVSCAAAMAVLDVIEDEKLIENARDVGEYTRDAFKRLAQKHAIIGDVRGSGLFMGMEFVLDRATKQPAAAQASRIVNEMRERGVLMGKIGIHQCATKIRPPMPFSRENADLMLSVFDDVLSGL</sequence>
<keyword evidence="3 4" id="KW-0663">Pyridoxal phosphate</keyword>
<evidence type="ECO:0000256" key="2">
    <source>
        <dbReference type="ARBA" id="ARBA00008954"/>
    </source>
</evidence>
<comment type="similarity">
    <text evidence="2 4">Belongs to the class-III pyridoxal-phosphate-dependent aminotransferase family.</text>
</comment>
<dbReference type="PIRSF" id="PIRSF000521">
    <property type="entry name" value="Transaminase_4ab_Lys_Orn"/>
    <property type="match status" value="1"/>
</dbReference>
<dbReference type="RefSeq" id="WP_184472464.1">
    <property type="nucleotide sequence ID" value="NZ_JACIFY010000018.1"/>
</dbReference>
<evidence type="ECO:0000313" key="6">
    <source>
        <dbReference type="Proteomes" id="UP000540909"/>
    </source>
</evidence>
<dbReference type="PANTHER" id="PTHR45688:SF13">
    <property type="entry name" value="ALANINE--GLYOXYLATE AMINOTRANSFERASE 2-LIKE"/>
    <property type="match status" value="1"/>
</dbReference>
<evidence type="ECO:0000256" key="4">
    <source>
        <dbReference type="RuleBase" id="RU003560"/>
    </source>
</evidence>
<dbReference type="InterPro" id="IPR015421">
    <property type="entry name" value="PyrdxlP-dep_Trfase_major"/>
</dbReference>
<dbReference type="Pfam" id="PF00202">
    <property type="entry name" value="Aminotran_3"/>
    <property type="match status" value="1"/>
</dbReference>
<name>A0A7W6W759_9HYPH</name>
<reference evidence="5 6" key="1">
    <citation type="submission" date="2020-08" db="EMBL/GenBank/DDBJ databases">
        <title>Genomic Encyclopedia of Type Strains, Phase IV (KMG-V): Genome sequencing to study the core and pangenomes of soil and plant-associated prokaryotes.</title>
        <authorList>
            <person name="Whitman W."/>
        </authorList>
    </citation>
    <scope>NUCLEOTIDE SEQUENCE [LARGE SCALE GENOMIC DNA]</scope>
    <source>
        <strain evidence="5 6">SEMIA 4089</strain>
    </source>
</reference>
<dbReference type="Gene3D" id="3.90.1150.10">
    <property type="entry name" value="Aspartate Aminotransferase, domain 1"/>
    <property type="match status" value="1"/>
</dbReference>
<dbReference type="AlphaFoldDB" id="A0A7W6W759"/>
<comment type="cofactor">
    <cofactor evidence="1">
        <name>pyridoxal 5'-phosphate</name>
        <dbReference type="ChEBI" id="CHEBI:597326"/>
    </cofactor>
</comment>
<dbReference type="PANTHER" id="PTHR45688">
    <property type="match status" value="1"/>
</dbReference>
<dbReference type="GO" id="GO:0008483">
    <property type="term" value="F:transaminase activity"/>
    <property type="evidence" value="ECO:0007669"/>
    <property type="project" value="UniProtKB-KW"/>
</dbReference>
<evidence type="ECO:0000256" key="3">
    <source>
        <dbReference type="ARBA" id="ARBA00022898"/>
    </source>
</evidence>
<evidence type="ECO:0000256" key="1">
    <source>
        <dbReference type="ARBA" id="ARBA00001933"/>
    </source>
</evidence>
<evidence type="ECO:0000313" key="5">
    <source>
        <dbReference type="EMBL" id="MBB4237971.1"/>
    </source>
</evidence>
<dbReference type="Gene3D" id="3.40.640.10">
    <property type="entry name" value="Type I PLP-dependent aspartate aminotransferase-like (Major domain)"/>
    <property type="match status" value="1"/>
</dbReference>
<dbReference type="InterPro" id="IPR015422">
    <property type="entry name" value="PyrdxlP-dep_Trfase_small"/>
</dbReference>
<dbReference type="GO" id="GO:0030170">
    <property type="term" value="F:pyridoxal phosphate binding"/>
    <property type="evidence" value="ECO:0007669"/>
    <property type="project" value="InterPro"/>
</dbReference>
<comment type="caution">
    <text evidence="5">The sequence shown here is derived from an EMBL/GenBank/DDBJ whole genome shotgun (WGS) entry which is preliminary data.</text>
</comment>
<keyword evidence="5" id="KW-0032">Aminotransferase</keyword>
<dbReference type="EMBL" id="JACIFY010000018">
    <property type="protein sequence ID" value="MBB4237971.1"/>
    <property type="molecule type" value="Genomic_DNA"/>
</dbReference>